<proteinExistence type="predicted"/>
<organism evidence="1 2">
    <name type="scientific">Brassica napus</name>
    <name type="common">Rape</name>
    <dbReference type="NCBI Taxonomy" id="3708"/>
    <lineage>
        <taxon>Eukaryota</taxon>
        <taxon>Viridiplantae</taxon>
        <taxon>Streptophyta</taxon>
        <taxon>Embryophyta</taxon>
        <taxon>Tracheophyta</taxon>
        <taxon>Spermatophyta</taxon>
        <taxon>Magnoliopsida</taxon>
        <taxon>eudicotyledons</taxon>
        <taxon>Gunneridae</taxon>
        <taxon>Pentapetalae</taxon>
        <taxon>rosids</taxon>
        <taxon>malvids</taxon>
        <taxon>Brassicales</taxon>
        <taxon>Brassicaceae</taxon>
        <taxon>Brassiceae</taxon>
        <taxon>Brassica</taxon>
    </lineage>
</organism>
<protein>
    <submittedName>
        <fullName evidence="1">Uncharacterized protein</fullName>
    </submittedName>
</protein>
<dbReference type="Proteomes" id="UP000824890">
    <property type="component" value="Unassembled WGS sequence"/>
</dbReference>
<sequence>MDVGVKAHGLAKKIGFFPAVREETVTVLRPPGIELGESGVREFEMVVEKDLVVEGEIRREAMLGRGMARQNMVLHYPGVAEQSCLILWSPHTGERNLETLRNTIMANLQRLVSDLNAEAHNVNKGGDLMAVYIALVDEKGISICVSPLVFMSYDSYLMTSVRTALSTHATARFIN</sequence>
<keyword evidence="2" id="KW-1185">Reference proteome</keyword>
<dbReference type="EMBL" id="JAGKQM010000011">
    <property type="protein sequence ID" value="KAH0901392.1"/>
    <property type="molecule type" value="Genomic_DNA"/>
</dbReference>
<comment type="caution">
    <text evidence="1">The sequence shown here is derived from an EMBL/GenBank/DDBJ whole genome shotgun (WGS) entry which is preliminary data.</text>
</comment>
<reference evidence="1 2" key="1">
    <citation type="submission" date="2021-05" db="EMBL/GenBank/DDBJ databases">
        <title>Genome Assembly of Synthetic Allotetraploid Brassica napus Reveals Homoeologous Exchanges between Subgenomes.</title>
        <authorList>
            <person name="Davis J.T."/>
        </authorList>
    </citation>
    <scope>NUCLEOTIDE SEQUENCE [LARGE SCALE GENOMIC DNA]</scope>
    <source>
        <strain evidence="2">cv. Da-Ae</strain>
        <tissue evidence="1">Seedling</tissue>
    </source>
</reference>
<evidence type="ECO:0000313" key="1">
    <source>
        <dbReference type="EMBL" id="KAH0901392.1"/>
    </source>
</evidence>
<gene>
    <name evidence="1" type="ORF">HID58_040895</name>
</gene>
<evidence type="ECO:0000313" key="2">
    <source>
        <dbReference type="Proteomes" id="UP000824890"/>
    </source>
</evidence>
<accession>A0ABQ8B9B5</accession>
<name>A0ABQ8B9B5_BRANA</name>